<dbReference type="GO" id="GO:0005829">
    <property type="term" value="C:cytosol"/>
    <property type="evidence" value="ECO:0007669"/>
    <property type="project" value="UniProtKB-ARBA"/>
</dbReference>
<dbReference type="Proteomes" id="UP000179164">
    <property type="component" value="Unassembled WGS sequence"/>
</dbReference>
<dbReference type="InterPro" id="IPR015365">
    <property type="entry name" value="Elong-fact-P_C"/>
</dbReference>
<dbReference type="Pfam" id="PF01132">
    <property type="entry name" value="EFP"/>
    <property type="match status" value="1"/>
</dbReference>
<dbReference type="InterPro" id="IPR013852">
    <property type="entry name" value="Transl_elong_P/YeiP_CS"/>
</dbReference>
<proteinExistence type="inferred from homology"/>
<dbReference type="SMART" id="SM01185">
    <property type="entry name" value="EFP"/>
    <property type="match status" value="1"/>
</dbReference>
<comment type="caution">
    <text evidence="4">The sequence shown here is derived from an EMBL/GenBank/DDBJ whole genome shotgun (WGS) entry which is preliminary data.</text>
</comment>
<comment type="similarity">
    <text evidence="1">Belongs to the elongation factor P family.</text>
</comment>
<dbReference type="EMBL" id="MHKE01000012">
    <property type="protein sequence ID" value="OGY83963.1"/>
    <property type="molecule type" value="Genomic_DNA"/>
</dbReference>
<dbReference type="GO" id="GO:0043043">
    <property type="term" value="P:peptide biosynthetic process"/>
    <property type="evidence" value="ECO:0007669"/>
    <property type="project" value="InterPro"/>
</dbReference>
<dbReference type="CDD" id="cd05794">
    <property type="entry name" value="S1_EF-P_repeat_2"/>
    <property type="match status" value="1"/>
</dbReference>
<dbReference type="SUPFAM" id="SSF50249">
    <property type="entry name" value="Nucleic acid-binding proteins"/>
    <property type="match status" value="2"/>
</dbReference>
<reference evidence="4 5" key="1">
    <citation type="journal article" date="2016" name="Nat. Commun.">
        <title>Thousands of microbial genomes shed light on interconnected biogeochemical processes in an aquifer system.</title>
        <authorList>
            <person name="Anantharaman K."/>
            <person name="Brown C.T."/>
            <person name="Hug L.A."/>
            <person name="Sharon I."/>
            <person name="Castelle C.J."/>
            <person name="Probst A.J."/>
            <person name="Thomas B.C."/>
            <person name="Singh A."/>
            <person name="Wilkins M.J."/>
            <person name="Karaoz U."/>
            <person name="Brodie E.L."/>
            <person name="Williams K.H."/>
            <person name="Hubbard S.S."/>
            <person name="Banfield J.F."/>
        </authorList>
    </citation>
    <scope>NUCLEOTIDE SEQUENCE [LARGE SCALE GENOMIC DNA]</scope>
</reference>
<dbReference type="STRING" id="1798543.A2898_01660"/>
<accession>A0A1G2B438</accession>
<feature type="domain" description="Translation elongation factor P/YeiP central" evidence="3">
    <location>
        <begin position="1"/>
        <end position="39"/>
    </location>
</feature>
<evidence type="ECO:0000313" key="5">
    <source>
        <dbReference type="Proteomes" id="UP000179164"/>
    </source>
</evidence>
<sequence>MDAKSYEQFFLPAASIGDQKDFLMENQEVDVVQFNGSPITIELPKKIVLEVIETEPAVRGDTAQGTVTKPAKMSTGAEVAVPLFVKTGDKIRINTETREYVERA</sequence>
<evidence type="ECO:0008006" key="6">
    <source>
        <dbReference type="Google" id="ProtNLM"/>
    </source>
</evidence>
<dbReference type="InterPro" id="IPR012340">
    <property type="entry name" value="NA-bd_OB-fold"/>
</dbReference>
<gene>
    <name evidence="4" type="ORF">A2898_01660</name>
</gene>
<evidence type="ECO:0000259" key="2">
    <source>
        <dbReference type="SMART" id="SM00841"/>
    </source>
</evidence>
<dbReference type="InterPro" id="IPR001059">
    <property type="entry name" value="Transl_elong_P/YeiP_cen"/>
</dbReference>
<dbReference type="PANTHER" id="PTHR30053:SF14">
    <property type="entry name" value="TRANSLATION ELONGATION FACTOR KOW-LIKE DOMAIN-CONTAINING PROTEIN"/>
    <property type="match status" value="1"/>
</dbReference>
<dbReference type="Pfam" id="PF09285">
    <property type="entry name" value="Elong-fact-P_C"/>
    <property type="match status" value="1"/>
</dbReference>
<dbReference type="AlphaFoldDB" id="A0A1G2B438"/>
<feature type="domain" description="Elongation factor P C-terminal" evidence="2">
    <location>
        <begin position="47"/>
        <end position="103"/>
    </location>
</feature>
<evidence type="ECO:0000259" key="3">
    <source>
        <dbReference type="SMART" id="SM01185"/>
    </source>
</evidence>
<dbReference type="PROSITE" id="PS01275">
    <property type="entry name" value="EFP"/>
    <property type="match status" value="1"/>
</dbReference>
<evidence type="ECO:0000313" key="4">
    <source>
        <dbReference type="EMBL" id="OGY83963.1"/>
    </source>
</evidence>
<dbReference type="InterPro" id="IPR020599">
    <property type="entry name" value="Transl_elong_fac_P/YeiP"/>
</dbReference>
<dbReference type="FunFam" id="2.40.50.140:FF:000004">
    <property type="entry name" value="Elongation factor P"/>
    <property type="match status" value="1"/>
</dbReference>
<dbReference type="CDD" id="cd04470">
    <property type="entry name" value="S1_EF-P_repeat_1"/>
    <property type="match status" value="1"/>
</dbReference>
<dbReference type="SMART" id="SM00841">
    <property type="entry name" value="Elong-fact-P_C"/>
    <property type="match status" value="1"/>
</dbReference>
<dbReference type="Gene3D" id="2.40.50.140">
    <property type="entry name" value="Nucleic acid-binding proteins"/>
    <property type="match status" value="2"/>
</dbReference>
<dbReference type="GO" id="GO:0003746">
    <property type="term" value="F:translation elongation factor activity"/>
    <property type="evidence" value="ECO:0007669"/>
    <property type="project" value="InterPro"/>
</dbReference>
<organism evidence="4 5">
    <name type="scientific">Candidatus Kerfeldbacteria bacterium RIFCSPLOWO2_01_FULL_48_11</name>
    <dbReference type="NCBI Taxonomy" id="1798543"/>
    <lineage>
        <taxon>Bacteria</taxon>
        <taxon>Candidatus Kerfeldiibacteriota</taxon>
    </lineage>
</organism>
<dbReference type="PANTHER" id="PTHR30053">
    <property type="entry name" value="ELONGATION FACTOR P"/>
    <property type="match status" value="1"/>
</dbReference>
<evidence type="ECO:0000256" key="1">
    <source>
        <dbReference type="ARBA" id="ARBA00009479"/>
    </source>
</evidence>
<protein>
    <recommendedName>
        <fullName evidence="6">Elongation factor P C-terminal domain-containing protein</fullName>
    </recommendedName>
</protein>
<name>A0A1G2B438_9BACT</name>